<name>A0AC34FSR0_9BILA</name>
<organism evidence="1 2">
    <name type="scientific">Panagrolaimus sp. ES5</name>
    <dbReference type="NCBI Taxonomy" id="591445"/>
    <lineage>
        <taxon>Eukaryota</taxon>
        <taxon>Metazoa</taxon>
        <taxon>Ecdysozoa</taxon>
        <taxon>Nematoda</taxon>
        <taxon>Chromadorea</taxon>
        <taxon>Rhabditida</taxon>
        <taxon>Tylenchina</taxon>
        <taxon>Panagrolaimomorpha</taxon>
        <taxon>Panagrolaimoidea</taxon>
        <taxon>Panagrolaimidae</taxon>
        <taxon>Panagrolaimus</taxon>
    </lineage>
</organism>
<proteinExistence type="predicted"/>
<evidence type="ECO:0000313" key="2">
    <source>
        <dbReference type="WBParaSite" id="ES5_v2.g20403.t1"/>
    </source>
</evidence>
<sequence>MDIISKLSYLPISGSSKSKVQKEQQQSIQEKSLSTNQHIQEPYSIQSYLQASAPSLNISQQQQQPSSVSSASSAPSSNNQPQQQHFFSSNFQQQQQSIQVASTVPPASSSSIPVPGSSTYAGGLLPTWTPPQLTLDDFLK</sequence>
<protein>
    <submittedName>
        <fullName evidence="2">Uncharacterized protein</fullName>
    </submittedName>
</protein>
<dbReference type="WBParaSite" id="ES5_v2.g20403.t1">
    <property type="protein sequence ID" value="ES5_v2.g20403.t1"/>
    <property type="gene ID" value="ES5_v2.g20403"/>
</dbReference>
<evidence type="ECO:0000313" key="1">
    <source>
        <dbReference type="Proteomes" id="UP000887579"/>
    </source>
</evidence>
<reference evidence="2" key="1">
    <citation type="submission" date="2022-11" db="UniProtKB">
        <authorList>
            <consortium name="WormBaseParasite"/>
        </authorList>
    </citation>
    <scope>IDENTIFICATION</scope>
</reference>
<accession>A0AC34FSR0</accession>
<dbReference type="Proteomes" id="UP000887579">
    <property type="component" value="Unplaced"/>
</dbReference>